<evidence type="ECO:0000313" key="2">
    <source>
        <dbReference type="Proteomes" id="UP000503349"/>
    </source>
</evidence>
<sequence>MVKMLRIVRTLLTSLGVTTNPRMRGVHVSLLRRCRCIQVLPEISTFLKLSFQLAISVDVVENNKHLKAASARTVTSSSSSSSSSGSFSLCNLNNDSCYRSEESTPIECVTQRRNPAFRCFSDHSFTRVDRKHVDTYRT</sequence>
<reference evidence="2" key="2">
    <citation type="submission" date="2019-02" db="EMBL/GenBank/DDBJ databases">
        <title>Opniocepnalus argus Var Kimnra genome.</title>
        <authorList>
            <person name="Zhou C."/>
            <person name="Xiao S."/>
        </authorList>
    </citation>
    <scope>NUCLEOTIDE SEQUENCE [LARGE SCALE GENOMIC DNA]</scope>
</reference>
<accession>A0A6G1QRC2</accession>
<protein>
    <submittedName>
        <fullName evidence="1">Uncharacterized protein</fullName>
    </submittedName>
</protein>
<dbReference type="AlphaFoldDB" id="A0A6G1QRC2"/>
<gene>
    <name evidence="1" type="ORF">EXN66_Car020725</name>
</gene>
<dbReference type="Proteomes" id="UP000503349">
    <property type="component" value="Chromosome 21"/>
</dbReference>
<name>A0A6G1QRC2_CHAAH</name>
<reference evidence="1 2" key="1">
    <citation type="submission" date="2019-02" db="EMBL/GenBank/DDBJ databases">
        <title>Opniocepnalus argus genome.</title>
        <authorList>
            <person name="Zhou C."/>
            <person name="Xiao S."/>
        </authorList>
    </citation>
    <scope>NUCLEOTIDE SEQUENCE [LARGE SCALE GENOMIC DNA]</scope>
    <source>
        <strain evidence="1">OARG1902GOOAL</strain>
        <tissue evidence="1">Muscle</tissue>
    </source>
</reference>
<organism evidence="1 2">
    <name type="scientific">Channa argus</name>
    <name type="common">Northern snakehead</name>
    <name type="synonym">Ophicephalus argus</name>
    <dbReference type="NCBI Taxonomy" id="215402"/>
    <lineage>
        <taxon>Eukaryota</taxon>
        <taxon>Metazoa</taxon>
        <taxon>Chordata</taxon>
        <taxon>Craniata</taxon>
        <taxon>Vertebrata</taxon>
        <taxon>Euteleostomi</taxon>
        <taxon>Actinopterygii</taxon>
        <taxon>Neopterygii</taxon>
        <taxon>Teleostei</taxon>
        <taxon>Neoteleostei</taxon>
        <taxon>Acanthomorphata</taxon>
        <taxon>Anabantaria</taxon>
        <taxon>Anabantiformes</taxon>
        <taxon>Channoidei</taxon>
        <taxon>Channidae</taxon>
        <taxon>Channa</taxon>
    </lineage>
</organism>
<proteinExistence type="predicted"/>
<keyword evidence="2" id="KW-1185">Reference proteome</keyword>
<dbReference type="EMBL" id="CM015732">
    <property type="protein sequence ID" value="KAF3705034.1"/>
    <property type="molecule type" value="Genomic_DNA"/>
</dbReference>
<evidence type="ECO:0000313" key="1">
    <source>
        <dbReference type="EMBL" id="KAF3705034.1"/>
    </source>
</evidence>